<dbReference type="CDD" id="cd03441">
    <property type="entry name" value="R_hydratase_like"/>
    <property type="match status" value="1"/>
</dbReference>
<protein>
    <recommendedName>
        <fullName evidence="1">UPF0336 protein Aca07nite_28110</fullName>
    </recommendedName>
</protein>
<evidence type="ECO:0000313" key="3">
    <source>
        <dbReference type="EMBL" id="GID45536.1"/>
    </source>
</evidence>
<dbReference type="PANTHER" id="PTHR43437:SF3">
    <property type="entry name" value="HYDROXYACYL-THIOESTER DEHYDRATASE TYPE 2, MITOCHONDRIAL"/>
    <property type="match status" value="1"/>
</dbReference>
<proteinExistence type="inferred from homology"/>
<dbReference type="InterPro" id="IPR050965">
    <property type="entry name" value="UPF0336/Enoyl-CoA_hydratase"/>
</dbReference>
<feature type="domain" description="FAS1-like dehydratase" evidence="2">
    <location>
        <begin position="9"/>
        <end position="139"/>
    </location>
</feature>
<dbReference type="PANTHER" id="PTHR43437">
    <property type="entry name" value="HYDROXYACYL-THIOESTER DEHYDRATASE TYPE 2, MITOCHONDRIAL-RELATED"/>
    <property type="match status" value="1"/>
</dbReference>
<sequence>MGMPLDQSFVGRSWPPTEPYLVGREKIREFARAIGATDPAYHDPAAARALGYPDVVAPPTFPVAITMAASRQVIADPALGLDYTRVVHGDQRFAYTRPVVAGDALVCVNSVDEITSRGGHEFITTRTEVSTEAGEPVVTVWSKLVQRGEEH</sequence>
<dbReference type="Pfam" id="PF13452">
    <property type="entry name" value="FAS1_DH_region"/>
    <property type="match status" value="1"/>
</dbReference>
<evidence type="ECO:0000259" key="2">
    <source>
        <dbReference type="Pfam" id="PF13452"/>
    </source>
</evidence>
<dbReference type="SUPFAM" id="SSF54637">
    <property type="entry name" value="Thioesterase/thiol ester dehydrase-isomerase"/>
    <property type="match status" value="1"/>
</dbReference>
<dbReference type="InterPro" id="IPR016709">
    <property type="entry name" value="HadA-like"/>
</dbReference>
<dbReference type="EMBL" id="BOMF01000055">
    <property type="protein sequence ID" value="GID45536.1"/>
    <property type="molecule type" value="Genomic_DNA"/>
</dbReference>
<accession>A0ABQ3WH17</accession>
<name>A0ABQ3WH17_9ACTN</name>
<gene>
    <name evidence="3" type="ORF">Aca07nite_28110</name>
</gene>
<reference evidence="3" key="1">
    <citation type="submission" date="2021-01" db="EMBL/GenBank/DDBJ databases">
        <title>Whole genome shotgun sequence of Actinoplanes capillaceus NBRC 16408.</title>
        <authorList>
            <person name="Komaki H."/>
            <person name="Tamura T."/>
        </authorList>
    </citation>
    <scope>NUCLEOTIDE SEQUENCE [LARGE SCALE GENOMIC DNA]</scope>
    <source>
        <strain evidence="3">NBRC 16408</strain>
    </source>
</reference>
<comment type="similarity">
    <text evidence="1">Belongs to the UPF0336 family.</text>
</comment>
<dbReference type="PIRSF" id="PIRSF018072">
    <property type="entry name" value="UCP018072"/>
    <property type="match status" value="1"/>
</dbReference>
<organism evidence="3">
    <name type="scientific">Actinoplanes campanulatus</name>
    <dbReference type="NCBI Taxonomy" id="113559"/>
    <lineage>
        <taxon>Bacteria</taxon>
        <taxon>Bacillati</taxon>
        <taxon>Actinomycetota</taxon>
        <taxon>Actinomycetes</taxon>
        <taxon>Micromonosporales</taxon>
        <taxon>Micromonosporaceae</taxon>
        <taxon>Actinoplanes</taxon>
    </lineage>
</organism>
<dbReference type="InterPro" id="IPR039569">
    <property type="entry name" value="FAS1-like_DH_region"/>
</dbReference>
<dbReference type="Gene3D" id="3.10.129.10">
    <property type="entry name" value="Hotdog Thioesterase"/>
    <property type="match status" value="1"/>
</dbReference>
<comment type="caution">
    <text evidence="3">The sequence shown here is derived from an EMBL/GenBank/DDBJ whole genome shotgun (WGS) entry which is preliminary data.</text>
</comment>
<evidence type="ECO:0000256" key="1">
    <source>
        <dbReference type="HAMAP-Rule" id="MF_00799"/>
    </source>
</evidence>
<dbReference type="InterPro" id="IPR029069">
    <property type="entry name" value="HotDog_dom_sf"/>
</dbReference>
<dbReference type="HAMAP" id="MF_00799">
    <property type="entry name" value="UPF0336"/>
    <property type="match status" value="1"/>
</dbReference>